<dbReference type="PANTHER" id="PTHR36307">
    <property type="entry name" value="FLAGELLA BASAL BODY P-RING FORMATION PROTEIN FLGA"/>
    <property type="match status" value="1"/>
</dbReference>
<keyword evidence="3" id="KW-0966">Cell projection</keyword>
<comment type="function">
    <text evidence="1">Involved in the assembly process of the P-ring formation. It may associate with FlgF on the rod constituting a structure essential for the P-ring assembly or may act as a modulator protein for the P-ring assembly.</text>
</comment>
<evidence type="ECO:0000313" key="4">
    <source>
        <dbReference type="Proteomes" id="UP001597371"/>
    </source>
</evidence>
<evidence type="ECO:0000256" key="1">
    <source>
        <dbReference type="RuleBase" id="RU362063"/>
    </source>
</evidence>
<dbReference type="InterPro" id="IPR039246">
    <property type="entry name" value="Flagellar_FlgA"/>
</dbReference>
<keyword evidence="4" id="KW-1185">Reference proteome</keyword>
<protein>
    <recommendedName>
        <fullName evidence="1">Flagella basal body P-ring formation protein FlgA</fullName>
    </recommendedName>
</protein>
<dbReference type="Gene3D" id="2.30.30.760">
    <property type="match status" value="1"/>
</dbReference>
<keyword evidence="1" id="KW-0574">Periplasm</keyword>
<gene>
    <name evidence="3" type="primary">flgA</name>
    <name evidence="3" type="ORF">ACFSKQ_02660</name>
</gene>
<dbReference type="NCBIfam" id="TIGR03170">
    <property type="entry name" value="flgA_cterm"/>
    <property type="match status" value="1"/>
</dbReference>
<feature type="domain" description="Flagella basal body P-ring formation protein FlgA SAF" evidence="2">
    <location>
        <begin position="70"/>
        <end position="162"/>
    </location>
</feature>
<dbReference type="Proteomes" id="UP001597371">
    <property type="component" value="Unassembled WGS sequence"/>
</dbReference>
<reference evidence="4" key="1">
    <citation type="journal article" date="2019" name="Int. J. Syst. Evol. Microbiol.">
        <title>The Global Catalogue of Microorganisms (GCM) 10K type strain sequencing project: providing services to taxonomists for standard genome sequencing and annotation.</title>
        <authorList>
            <consortium name="The Broad Institute Genomics Platform"/>
            <consortium name="The Broad Institute Genome Sequencing Center for Infectious Disease"/>
            <person name="Wu L."/>
            <person name="Ma J."/>
        </authorList>
    </citation>
    <scope>NUCLEOTIDE SEQUENCE [LARGE SCALE GENOMIC DNA]</scope>
    <source>
        <strain evidence="4">ZS-35-S2</strain>
    </source>
</reference>
<proteinExistence type="inferred from homology"/>
<keyword evidence="3" id="KW-0969">Cilium</keyword>
<evidence type="ECO:0000313" key="3">
    <source>
        <dbReference type="EMBL" id="MFD2236364.1"/>
    </source>
</evidence>
<comment type="caution">
    <text evidence="3">The sequence shown here is derived from an EMBL/GenBank/DDBJ whole genome shotgun (WGS) entry which is preliminary data.</text>
</comment>
<organism evidence="3 4">
    <name type="scientific">Aureimonas populi</name>
    <dbReference type="NCBI Taxonomy" id="1701758"/>
    <lineage>
        <taxon>Bacteria</taxon>
        <taxon>Pseudomonadati</taxon>
        <taxon>Pseudomonadota</taxon>
        <taxon>Alphaproteobacteria</taxon>
        <taxon>Hyphomicrobiales</taxon>
        <taxon>Aurantimonadaceae</taxon>
        <taxon>Aureimonas</taxon>
    </lineage>
</organism>
<comment type="similarity">
    <text evidence="1">Belongs to the FlgA family.</text>
</comment>
<comment type="subcellular location">
    <subcellularLocation>
        <location evidence="1">Periplasm</location>
    </subcellularLocation>
</comment>
<dbReference type="InterPro" id="IPR017585">
    <property type="entry name" value="SAF_FlgA"/>
</dbReference>
<dbReference type="Pfam" id="PF13144">
    <property type="entry name" value="ChapFlgA"/>
    <property type="match status" value="1"/>
</dbReference>
<dbReference type="PANTHER" id="PTHR36307:SF1">
    <property type="entry name" value="FLAGELLA BASAL BODY P-RING FORMATION PROTEIN FLGA"/>
    <property type="match status" value="1"/>
</dbReference>
<dbReference type="RefSeq" id="WP_209735692.1">
    <property type="nucleotide sequence ID" value="NZ_CP072611.1"/>
</dbReference>
<evidence type="ECO:0000259" key="2">
    <source>
        <dbReference type="Pfam" id="PF13144"/>
    </source>
</evidence>
<keyword evidence="3" id="KW-0282">Flagellum</keyword>
<name>A0ABW5CGH4_9HYPH</name>
<accession>A0ABW5CGH4</accession>
<sequence>MREGSARETVVVALYGAGVLVLALILLAIPVRAWAADIDLPVPAAVVYPGQNVLDRGIISARFRVPGASLASYVVERGMLRDKVAARTLLPNKPIMLSDLKSPDVVRAGVPVTIVYREPGLSIAGVGVPLASAGEGQMVRVRNADSGVTISGIVAADGSIEVVN</sequence>
<dbReference type="EMBL" id="JBHUIJ010000002">
    <property type="protein sequence ID" value="MFD2236364.1"/>
    <property type="molecule type" value="Genomic_DNA"/>
</dbReference>
<keyword evidence="1" id="KW-1005">Bacterial flagellum biogenesis</keyword>